<name>A0A927ZKG0_9CLOT</name>
<dbReference type="EMBL" id="SVCM01000201">
    <property type="protein sequence ID" value="MBE6061827.1"/>
    <property type="molecule type" value="Genomic_DNA"/>
</dbReference>
<dbReference type="Proteomes" id="UP000768462">
    <property type="component" value="Unassembled WGS sequence"/>
</dbReference>
<feature type="transmembrane region" description="Helical" evidence="1">
    <location>
        <begin position="210"/>
        <end position="231"/>
    </location>
</feature>
<feature type="transmembrane region" description="Helical" evidence="1">
    <location>
        <begin position="164"/>
        <end position="180"/>
    </location>
</feature>
<evidence type="ECO:0000256" key="1">
    <source>
        <dbReference type="SAM" id="Phobius"/>
    </source>
</evidence>
<feature type="transmembrane region" description="Helical" evidence="1">
    <location>
        <begin position="359"/>
        <end position="377"/>
    </location>
</feature>
<reference evidence="2" key="1">
    <citation type="submission" date="2019-04" db="EMBL/GenBank/DDBJ databases">
        <title>Evolution of Biomass-Degrading Anaerobic Consortia Revealed by Metagenomics.</title>
        <authorList>
            <person name="Peng X."/>
        </authorList>
    </citation>
    <scope>NUCLEOTIDE SEQUENCE</scope>
    <source>
        <strain evidence="2">SIG254</strain>
    </source>
</reference>
<feature type="transmembrane region" description="Helical" evidence="1">
    <location>
        <begin position="293"/>
        <end position="313"/>
    </location>
</feature>
<feature type="transmembrane region" description="Helical" evidence="1">
    <location>
        <begin position="262"/>
        <end position="281"/>
    </location>
</feature>
<dbReference type="AlphaFoldDB" id="A0A927ZKG0"/>
<dbReference type="Pfam" id="PF19528">
    <property type="entry name" value="DUF6056"/>
    <property type="match status" value="1"/>
</dbReference>
<sequence length="461" mass="53066">MQEKRRKYLMAFLWILFFILIFIFNICTPLISDDFDYMSQARSGNNLWDLILQEYNQYMTWNGRSVTYILYRILLCAPQVVLKLANSIVFMILSLLIYWNIDARKKYDCLVYLLVQLGLWIFSVQFPQTFLWESGSFTYLWGITIILGFTTTVRYIALKKEKSSVLTCVLIFLFGWAAGWCNENTSGGALLLLLIFAFMFKFFEHKENNIFIPAIAGNIVGLCFLVLSPGVRSRASSIEELHSGLYGIVARIQKLTLLNEEAFLILLIIFAATIIWSVYYHSKKGDSVKEILYALRYRIIFFVVYGATVYALAATAVPQIRALFGAGIFLLIACIQGIVDNLRVDNDGNADATKQMLSFLYGSVIAAMSIYLLFQIVDCGAMLIRIRRDYDERIAYIEQQIEAGETDIVVAQFHEDFDNAYTCAYEMELTDDPEYWINVQYKNFFGVNSITAIPYDEWEKN</sequence>
<keyword evidence="1" id="KW-0812">Transmembrane</keyword>
<feature type="transmembrane region" description="Helical" evidence="1">
    <location>
        <begin position="138"/>
        <end position="157"/>
    </location>
</feature>
<proteinExistence type="predicted"/>
<feature type="transmembrane region" description="Helical" evidence="1">
    <location>
        <begin position="109"/>
        <end position="126"/>
    </location>
</feature>
<accession>A0A927ZKG0</accession>
<feature type="transmembrane region" description="Helical" evidence="1">
    <location>
        <begin position="319"/>
        <end position="339"/>
    </location>
</feature>
<organism evidence="2 3">
    <name type="scientific">Clostridium sulfidigenes</name>
    <dbReference type="NCBI Taxonomy" id="318464"/>
    <lineage>
        <taxon>Bacteria</taxon>
        <taxon>Bacillati</taxon>
        <taxon>Bacillota</taxon>
        <taxon>Clostridia</taxon>
        <taxon>Eubacteriales</taxon>
        <taxon>Clostridiaceae</taxon>
        <taxon>Clostridium</taxon>
    </lineage>
</organism>
<feature type="non-terminal residue" evidence="2">
    <location>
        <position position="461"/>
    </location>
</feature>
<evidence type="ECO:0000313" key="3">
    <source>
        <dbReference type="Proteomes" id="UP000768462"/>
    </source>
</evidence>
<feature type="transmembrane region" description="Helical" evidence="1">
    <location>
        <begin position="69"/>
        <end position="97"/>
    </location>
</feature>
<comment type="caution">
    <text evidence="2">The sequence shown here is derived from an EMBL/GenBank/DDBJ whole genome shotgun (WGS) entry which is preliminary data.</text>
</comment>
<protein>
    <submittedName>
        <fullName evidence="2">Uncharacterized protein</fullName>
    </submittedName>
</protein>
<feature type="transmembrane region" description="Helical" evidence="1">
    <location>
        <begin position="186"/>
        <end position="203"/>
    </location>
</feature>
<dbReference type="InterPro" id="IPR045691">
    <property type="entry name" value="DUF6056"/>
</dbReference>
<keyword evidence="1" id="KW-1133">Transmembrane helix</keyword>
<evidence type="ECO:0000313" key="2">
    <source>
        <dbReference type="EMBL" id="MBE6061827.1"/>
    </source>
</evidence>
<keyword evidence="1" id="KW-0472">Membrane</keyword>
<feature type="transmembrane region" description="Helical" evidence="1">
    <location>
        <begin position="12"/>
        <end position="31"/>
    </location>
</feature>
<gene>
    <name evidence="2" type="ORF">E7215_16935</name>
</gene>